<comment type="caution">
    <text evidence="2">The sequence shown here is derived from an EMBL/GenBank/DDBJ whole genome shotgun (WGS) entry which is preliminary data.</text>
</comment>
<accession>A0A8S3QEP5</accession>
<evidence type="ECO:0000313" key="2">
    <source>
        <dbReference type="EMBL" id="CAG2194652.1"/>
    </source>
</evidence>
<keyword evidence="3" id="KW-1185">Reference proteome</keyword>
<dbReference type="InterPro" id="IPR036179">
    <property type="entry name" value="Ig-like_dom_sf"/>
</dbReference>
<sequence>MHVGQYQCETTENGVAFRHRFNLFLTDTSTIEIKPSEIMCTNSSEIVIHCTWRSGHAQHSSSVSVDALSKPVLVDKSVDISDGIGFVAFKICLFANPRPFQMKWYDNDQPLNGLIVVNSTFLETPVEISVYGTTVNITGYFIFLQTKQMPLSSSTIYKCHIENSLGFINVVFNDLNTPKFESDMHVMSTMEIPSIKMETRKPNVSNIPENRESIDRDNALQDARPQSVPSVHVYEDVEDNESISSSDSDQSYINRGYANSNNEVRDDSHYINTIALRVYEDLDPNTRNEINIYDRRVDYNC</sequence>
<dbReference type="SUPFAM" id="SSF48726">
    <property type="entry name" value="Immunoglobulin"/>
    <property type="match status" value="1"/>
</dbReference>
<dbReference type="EMBL" id="CAJPWZ010000488">
    <property type="protein sequence ID" value="CAG2194652.1"/>
    <property type="molecule type" value="Genomic_DNA"/>
</dbReference>
<reference evidence="2" key="1">
    <citation type="submission" date="2021-03" db="EMBL/GenBank/DDBJ databases">
        <authorList>
            <person name="Bekaert M."/>
        </authorList>
    </citation>
    <scope>NUCLEOTIDE SEQUENCE</scope>
</reference>
<dbReference type="AlphaFoldDB" id="A0A8S3QEP5"/>
<feature type="region of interest" description="Disordered" evidence="1">
    <location>
        <begin position="236"/>
        <end position="263"/>
    </location>
</feature>
<gene>
    <name evidence="2" type="ORF">MEDL_9662</name>
</gene>
<organism evidence="2 3">
    <name type="scientific">Mytilus edulis</name>
    <name type="common">Blue mussel</name>
    <dbReference type="NCBI Taxonomy" id="6550"/>
    <lineage>
        <taxon>Eukaryota</taxon>
        <taxon>Metazoa</taxon>
        <taxon>Spiralia</taxon>
        <taxon>Lophotrochozoa</taxon>
        <taxon>Mollusca</taxon>
        <taxon>Bivalvia</taxon>
        <taxon>Autobranchia</taxon>
        <taxon>Pteriomorphia</taxon>
        <taxon>Mytilida</taxon>
        <taxon>Mytiloidea</taxon>
        <taxon>Mytilidae</taxon>
        <taxon>Mytilinae</taxon>
        <taxon>Mytilus</taxon>
    </lineage>
</organism>
<name>A0A8S3QEP5_MYTED</name>
<dbReference type="Proteomes" id="UP000683360">
    <property type="component" value="Unassembled WGS sequence"/>
</dbReference>
<proteinExistence type="predicted"/>
<evidence type="ECO:0000256" key="1">
    <source>
        <dbReference type="SAM" id="MobiDB-lite"/>
    </source>
</evidence>
<evidence type="ECO:0000313" key="3">
    <source>
        <dbReference type="Proteomes" id="UP000683360"/>
    </source>
</evidence>
<evidence type="ECO:0008006" key="4">
    <source>
        <dbReference type="Google" id="ProtNLM"/>
    </source>
</evidence>
<feature type="compositionally biased region" description="Low complexity" evidence="1">
    <location>
        <begin position="242"/>
        <end position="251"/>
    </location>
</feature>
<protein>
    <recommendedName>
        <fullName evidence="4">Ig-like domain-containing protein</fullName>
    </recommendedName>
</protein>
<dbReference type="OrthoDB" id="10471637at2759"/>